<name>A0A317SET2_9PEZI</name>
<evidence type="ECO:0000256" key="1">
    <source>
        <dbReference type="SAM" id="Phobius"/>
    </source>
</evidence>
<comment type="caution">
    <text evidence="3">The sequence shown here is derived from an EMBL/GenBank/DDBJ whole genome shotgun (WGS) entry which is preliminary data.</text>
</comment>
<gene>
    <name evidence="3" type="ORF">C7212DRAFT_225860</name>
</gene>
<feature type="transmembrane region" description="Helical" evidence="1">
    <location>
        <begin position="49"/>
        <end position="67"/>
    </location>
</feature>
<keyword evidence="4" id="KW-1185">Reference proteome</keyword>
<keyword evidence="1" id="KW-0472">Membrane</keyword>
<dbReference type="InterPro" id="IPR056121">
    <property type="entry name" value="DUF7704"/>
</dbReference>
<dbReference type="PANTHER" id="PTHR37019:SF2">
    <property type="entry name" value="EXPERA DOMAIN-CONTAINING PROTEIN"/>
    <property type="match status" value="1"/>
</dbReference>
<dbReference type="STRING" id="42249.A0A317SET2"/>
<dbReference type="Proteomes" id="UP000246991">
    <property type="component" value="Unassembled WGS sequence"/>
</dbReference>
<dbReference type="OrthoDB" id="2937326at2759"/>
<dbReference type="Pfam" id="PF24803">
    <property type="entry name" value="DUF7704"/>
    <property type="match status" value="1"/>
</dbReference>
<dbReference type="EMBL" id="PYWC01000091">
    <property type="protein sequence ID" value="PWW72932.1"/>
    <property type="molecule type" value="Genomic_DNA"/>
</dbReference>
<dbReference type="AlphaFoldDB" id="A0A317SET2"/>
<feature type="transmembrane region" description="Helical" evidence="1">
    <location>
        <begin position="87"/>
        <end position="105"/>
    </location>
</feature>
<keyword evidence="1" id="KW-1133">Transmembrane helix</keyword>
<protein>
    <recommendedName>
        <fullName evidence="2">DUF7704 domain-containing protein</fullName>
    </recommendedName>
</protein>
<organism evidence="3 4">
    <name type="scientific">Tuber magnatum</name>
    <name type="common">white Piedmont truffle</name>
    <dbReference type="NCBI Taxonomy" id="42249"/>
    <lineage>
        <taxon>Eukaryota</taxon>
        <taxon>Fungi</taxon>
        <taxon>Dikarya</taxon>
        <taxon>Ascomycota</taxon>
        <taxon>Pezizomycotina</taxon>
        <taxon>Pezizomycetes</taxon>
        <taxon>Pezizales</taxon>
        <taxon>Tuberaceae</taxon>
        <taxon>Tuber</taxon>
    </lineage>
</organism>
<accession>A0A317SET2</accession>
<sequence length="119" mass="13194">MPLAPEQRATLSPSVRASILQLANCYLLLSMCSTAVLRSTREECVVRRFLLALLLGDVGHVYLTYVAVGADYFFSPSQWNLLAHGNLTFTIFLFLSRSIYLLGWGGNPRSQGPIRAKSD</sequence>
<proteinExistence type="predicted"/>
<feature type="domain" description="DUF7704" evidence="2">
    <location>
        <begin position="8"/>
        <end position="106"/>
    </location>
</feature>
<evidence type="ECO:0000313" key="4">
    <source>
        <dbReference type="Proteomes" id="UP000246991"/>
    </source>
</evidence>
<keyword evidence="1" id="KW-0812">Transmembrane</keyword>
<reference evidence="3 4" key="1">
    <citation type="submission" date="2018-03" db="EMBL/GenBank/DDBJ databases">
        <title>Genomes of Pezizomycetes fungi and the evolution of truffles.</title>
        <authorList>
            <person name="Murat C."/>
            <person name="Payen T."/>
            <person name="Noel B."/>
            <person name="Kuo A."/>
            <person name="Martin F.M."/>
        </authorList>
    </citation>
    <scope>NUCLEOTIDE SEQUENCE [LARGE SCALE GENOMIC DNA]</scope>
    <source>
        <strain evidence="3">091103-1</strain>
    </source>
</reference>
<evidence type="ECO:0000259" key="2">
    <source>
        <dbReference type="Pfam" id="PF24803"/>
    </source>
</evidence>
<evidence type="ECO:0000313" key="3">
    <source>
        <dbReference type="EMBL" id="PWW72932.1"/>
    </source>
</evidence>
<dbReference type="PANTHER" id="PTHR37019">
    <property type="entry name" value="CHROMOSOME 1, WHOLE GENOME SHOTGUN SEQUENCE"/>
    <property type="match status" value="1"/>
</dbReference>
<feature type="transmembrane region" description="Helical" evidence="1">
    <location>
        <begin position="20"/>
        <end position="37"/>
    </location>
</feature>